<evidence type="ECO:0000256" key="5">
    <source>
        <dbReference type="ARBA" id="ARBA00022989"/>
    </source>
</evidence>
<feature type="transmembrane region" description="Helical" evidence="8">
    <location>
        <begin position="9"/>
        <end position="28"/>
    </location>
</feature>
<evidence type="ECO:0000313" key="9">
    <source>
        <dbReference type="EMBL" id="MBF1660001.1"/>
    </source>
</evidence>
<dbReference type="InterPro" id="IPR051539">
    <property type="entry name" value="T4SS-coupling_protein"/>
</dbReference>
<keyword evidence="6 8" id="KW-0472">Membrane</keyword>
<evidence type="ECO:0000256" key="3">
    <source>
        <dbReference type="ARBA" id="ARBA00022475"/>
    </source>
</evidence>
<dbReference type="GO" id="GO:0005886">
    <property type="term" value="C:plasma membrane"/>
    <property type="evidence" value="ECO:0007669"/>
    <property type="project" value="UniProtKB-SubCell"/>
</dbReference>
<keyword evidence="5 8" id="KW-1133">Transmembrane helix</keyword>
<feature type="region of interest" description="Disordered" evidence="7">
    <location>
        <begin position="514"/>
        <end position="536"/>
    </location>
</feature>
<feature type="compositionally biased region" description="Polar residues" evidence="7">
    <location>
        <begin position="521"/>
        <end position="534"/>
    </location>
</feature>
<organism evidence="9 10">
    <name type="scientific">Rothia mucilaginosa</name>
    <dbReference type="NCBI Taxonomy" id="43675"/>
    <lineage>
        <taxon>Bacteria</taxon>
        <taxon>Bacillati</taxon>
        <taxon>Actinomycetota</taxon>
        <taxon>Actinomycetes</taxon>
        <taxon>Micrococcales</taxon>
        <taxon>Micrococcaceae</taxon>
        <taxon>Rothia</taxon>
    </lineage>
</organism>
<dbReference type="PANTHER" id="PTHR37937">
    <property type="entry name" value="CONJUGATIVE TRANSFER: DNA TRANSPORT"/>
    <property type="match status" value="1"/>
</dbReference>
<dbReference type="EMBL" id="JABZXL010000036">
    <property type="protein sequence ID" value="MBF1660001.1"/>
    <property type="molecule type" value="Genomic_DNA"/>
</dbReference>
<evidence type="ECO:0000256" key="8">
    <source>
        <dbReference type="SAM" id="Phobius"/>
    </source>
</evidence>
<evidence type="ECO:0000256" key="2">
    <source>
        <dbReference type="ARBA" id="ARBA00008806"/>
    </source>
</evidence>
<comment type="subcellular location">
    <subcellularLocation>
        <location evidence="1">Cell membrane</location>
        <topology evidence="1">Multi-pass membrane protein</topology>
    </subcellularLocation>
</comment>
<dbReference type="InterPro" id="IPR003688">
    <property type="entry name" value="TraG/VirD4"/>
</dbReference>
<dbReference type="Gene3D" id="3.40.50.300">
    <property type="entry name" value="P-loop containing nucleotide triphosphate hydrolases"/>
    <property type="match status" value="1"/>
</dbReference>
<evidence type="ECO:0000256" key="4">
    <source>
        <dbReference type="ARBA" id="ARBA00022692"/>
    </source>
</evidence>
<dbReference type="Proteomes" id="UP000713964">
    <property type="component" value="Unassembled WGS sequence"/>
</dbReference>
<dbReference type="InterPro" id="IPR027417">
    <property type="entry name" value="P-loop_NTPase"/>
</dbReference>
<evidence type="ECO:0000256" key="6">
    <source>
        <dbReference type="ARBA" id="ARBA00023136"/>
    </source>
</evidence>
<dbReference type="CDD" id="cd01127">
    <property type="entry name" value="TrwB_TraG_TraD_VirD4"/>
    <property type="match status" value="1"/>
</dbReference>
<evidence type="ECO:0000256" key="7">
    <source>
        <dbReference type="SAM" id="MobiDB-lite"/>
    </source>
</evidence>
<keyword evidence="3" id="KW-1003">Cell membrane</keyword>
<sequence length="612" mass="66092">MDLRPNESAALMFFGLVLAAGAYLGAGLESGVWTITDIAWHVKDHGVGVLFWVVVGLSLIPAVIVAAFVLKAGDGQGGGGSRKASAVHMVSYKQVAGSLGHDAAVKAARKKAKISMPPVSPDPKESARLIGQWVDEMPESWLVTELGKLGGKVVKKKGSSSFVGGKPVYGEAKESKLVLAPTQAGKTTSIASNLVLDAPGAVMATSTKADLLMMTACTRQRLHPTGQVVAFDLDDSSGWPHKAAWNPISGCENFEVAQRRAQAWAGAQPMSGTKNGDWFNQQAGAFLARFLHVAAVSGKTLNDVIAWSQNLRGRDALKTAEMHAGHINPEVLAFLAAKQESKAAETLDSIQQTLSGLLEPLAVPRIREQLMVHPAHAFDMRKFLSGPNTLYLVSDTATGVETGPLVSMFANELINTARELSQEKPGGRLWPCFRAVLDEAPNLAAFPKMDSIMSDINGRGVEVILIAQSMSQLIDRWGEQGGRTIVGNSVVKYYLPGLDVETMRPVSEALGKFEKQRVSRSHSSGKMGNSSTSHSTEEKLVMEAAEMTQIPAFSAMVSYKNYRPMHLGLTPWWERPDADEVKEDQLRAWQLCGKMQLPDTTAFINHQEGEER</sequence>
<accession>A0A930PSS5</accession>
<name>A0A930PSS5_9MICC</name>
<dbReference type="AlphaFoldDB" id="A0A930PSS5"/>
<dbReference type="PANTHER" id="PTHR37937:SF1">
    <property type="entry name" value="CONJUGATIVE TRANSFER: DNA TRANSPORT"/>
    <property type="match status" value="1"/>
</dbReference>
<comment type="similarity">
    <text evidence="2">Belongs to the VirD4/TraG family.</text>
</comment>
<comment type="caution">
    <text evidence="9">The sequence shown here is derived from an EMBL/GenBank/DDBJ whole genome shotgun (WGS) entry which is preliminary data.</text>
</comment>
<evidence type="ECO:0000256" key="1">
    <source>
        <dbReference type="ARBA" id="ARBA00004651"/>
    </source>
</evidence>
<protein>
    <submittedName>
        <fullName evidence="9">Type IV secretory system conjugative DNA transfer family protein</fullName>
    </submittedName>
</protein>
<dbReference type="Pfam" id="PF02534">
    <property type="entry name" value="T4SS-DNA_transf"/>
    <property type="match status" value="1"/>
</dbReference>
<gene>
    <name evidence="9" type="ORF">HXO58_09270</name>
</gene>
<keyword evidence="4 8" id="KW-0812">Transmembrane</keyword>
<reference evidence="9" key="1">
    <citation type="submission" date="2020-04" db="EMBL/GenBank/DDBJ databases">
        <title>Deep metagenomics examines the oral microbiome during advanced dental caries in children, revealing novel taxa and co-occurrences with host molecules.</title>
        <authorList>
            <person name="Baker J.L."/>
            <person name="Morton J.T."/>
            <person name="Dinis M."/>
            <person name="Alvarez R."/>
            <person name="Tran N.C."/>
            <person name="Knight R."/>
            <person name="Edlund A."/>
        </authorList>
    </citation>
    <scope>NUCLEOTIDE SEQUENCE</scope>
    <source>
        <strain evidence="9">JCVI_29_bin.11</strain>
    </source>
</reference>
<evidence type="ECO:0000313" key="10">
    <source>
        <dbReference type="Proteomes" id="UP000713964"/>
    </source>
</evidence>
<dbReference type="SUPFAM" id="SSF52540">
    <property type="entry name" value="P-loop containing nucleoside triphosphate hydrolases"/>
    <property type="match status" value="1"/>
</dbReference>
<proteinExistence type="inferred from homology"/>
<feature type="transmembrane region" description="Helical" evidence="8">
    <location>
        <begin position="48"/>
        <end position="70"/>
    </location>
</feature>